<protein>
    <recommendedName>
        <fullName evidence="11">Biosynthetic peptidoglycan transglycosylase</fullName>
        <ecNumber evidence="11">2.4.99.28</ecNumber>
    </recommendedName>
    <alternativeName>
        <fullName evidence="11">Glycan polymerase</fullName>
    </alternativeName>
    <alternativeName>
        <fullName evidence="11">Peptidoglycan glycosyltransferase MtgA</fullName>
        <shortName evidence="11">PGT</shortName>
    </alternativeName>
</protein>
<comment type="similarity">
    <text evidence="11">Belongs to the glycosyltransferase 51 family.</text>
</comment>
<keyword evidence="1 11" id="KW-1003">Cell membrane</keyword>
<dbReference type="PANTHER" id="PTHR30400:SF0">
    <property type="entry name" value="BIOSYNTHETIC PEPTIDOGLYCAN TRANSGLYCOSYLASE"/>
    <property type="match status" value="1"/>
</dbReference>
<keyword evidence="3 11" id="KW-0328">Glycosyltransferase</keyword>
<feature type="domain" description="Glycosyl transferase family 51" evidence="12">
    <location>
        <begin position="61"/>
        <end position="224"/>
    </location>
</feature>
<dbReference type="GO" id="GO:0005886">
    <property type="term" value="C:plasma membrane"/>
    <property type="evidence" value="ECO:0007669"/>
    <property type="project" value="UniProtKB-SubCell"/>
</dbReference>
<organism evidence="13 14">
    <name type="scientific">Larsenimonas rhizosphaerae</name>
    <dbReference type="NCBI Taxonomy" id="2944682"/>
    <lineage>
        <taxon>Bacteria</taxon>
        <taxon>Pseudomonadati</taxon>
        <taxon>Pseudomonadota</taxon>
        <taxon>Gammaproteobacteria</taxon>
        <taxon>Oceanospirillales</taxon>
        <taxon>Halomonadaceae</taxon>
        <taxon>Larsenimonas</taxon>
    </lineage>
</organism>
<feature type="transmembrane region" description="Helical" evidence="11">
    <location>
        <begin position="6"/>
        <end position="33"/>
    </location>
</feature>
<evidence type="ECO:0000256" key="7">
    <source>
        <dbReference type="ARBA" id="ARBA00022984"/>
    </source>
</evidence>
<keyword evidence="7 11" id="KW-0573">Peptidoglycan synthesis</keyword>
<dbReference type="Gene3D" id="1.10.3810.10">
    <property type="entry name" value="Biosynthetic peptidoglycan transglycosylase-like"/>
    <property type="match status" value="1"/>
</dbReference>
<dbReference type="SUPFAM" id="SSF53955">
    <property type="entry name" value="Lysozyme-like"/>
    <property type="match status" value="1"/>
</dbReference>
<dbReference type="InterPro" id="IPR023346">
    <property type="entry name" value="Lysozyme-like_dom_sf"/>
</dbReference>
<evidence type="ECO:0000256" key="4">
    <source>
        <dbReference type="ARBA" id="ARBA00022679"/>
    </source>
</evidence>
<dbReference type="NCBIfam" id="TIGR02070">
    <property type="entry name" value="mono_pep_trsgly"/>
    <property type="match status" value="1"/>
</dbReference>
<comment type="catalytic activity">
    <reaction evidence="11">
        <text>[GlcNAc-(1-&gt;4)-Mur2Ac(oyl-L-Ala-gamma-D-Glu-L-Lys-D-Ala-D-Ala)](n)-di-trans,octa-cis-undecaprenyl diphosphate + beta-D-GlcNAc-(1-&gt;4)-Mur2Ac(oyl-L-Ala-gamma-D-Glu-L-Lys-D-Ala-D-Ala)-di-trans,octa-cis-undecaprenyl diphosphate = [GlcNAc-(1-&gt;4)-Mur2Ac(oyl-L-Ala-gamma-D-Glu-L-Lys-D-Ala-D-Ala)](n+1)-di-trans,octa-cis-undecaprenyl diphosphate + di-trans,octa-cis-undecaprenyl diphosphate + H(+)</text>
        <dbReference type="Rhea" id="RHEA:23708"/>
        <dbReference type="Rhea" id="RHEA-COMP:9602"/>
        <dbReference type="Rhea" id="RHEA-COMP:9603"/>
        <dbReference type="ChEBI" id="CHEBI:15378"/>
        <dbReference type="ChEBI" id="CHEBI:58405"/>
        <dbReference type="ChEBI" id="CHEBI:60033"/>
        <dbReference type="ChEBI" id="CHEBI:78435"/>
        <dbReference type="EC" id="2.4.99.28"/>
    </reaction>
</comment>
<comment type="function">
    <text evidence="11">Peptidoglycan polymerase that catalyzes glycan chain elongation from lipid-linked precursors.</text>
</comment>
<keyword evidence="2 11" id="KW-0997">Cell inner membrane</keyword>
<proteinExistence type="inferred from homology"/>
<keyword evidence="4 11" id="KW-0808">Transferase</keyword>
<dbReference type="InterPro" id="IPR001264">
    <property type="entry name" value="Glyco_trans_51"/>
</dbReference>
<dbReference type="GO" id="GO:0071555">
    <property type="term" value="P:cell wall organization"/>
    <property type="evidence" value="ECO:0007669"/>
    <property type="project" value="UniProtKB-KW"/>
</dbReference>
<evidence type="ECO:0000313" key="13">
    <source>
        <dbReference type="EMBL" id="MCX2522884.1"/>
    </source>
</evidence>
<accession>A0AA41ZEW1</accession>
<dbReference type="EMBL" id="JAPIVE010000001">
    <property type="protein sequence ID" value="MCX2522884.1"/>
    <property type="molecule type" value="Genomic_DNA"/>
</dbReference>
<dbReference type="InterPro" id="IPR036950">
    <property type="entry name" value="PBP_transglycosylase"/>
</dbReference>
<dbReference type="GO" id="GO:0009252">
    <property type="term" value="P:peptidoglycan biosynthetic process"/>
    <property type="evidence" value="ECO:0007669"/>
    <property type="project" value="UniProtKB-UniRule"/>
</dbReference>
<dbReference type="EC" id="2.4.99.28" evidence="11"/>
<dbReference type="InterPro" id="IPR011812">
    <property type="entry name" value="Pep_trsgly"/>
</dbReference>
<dbReference type="GO" id="GO:0016763">
    <property type="term" value="F:pentosyltransferase activity"/>
    <property type="evidence" value="ECO:0007669"/>
    <property type="project" value="InterPro"/>
</dbReference>
<dbReference type="GO" id="GO:0008955">
    <property type="term" value="F:peptidoglycan glycosyltransferase activity"/>
    <property type="evidence" value="ECO:0007669"/>
    <property type="project" value="UniProtKB-UniRule"/>
</dbReference>
<dbReference type="GO" id="GO:0009274">
    <property type="term" value="C:peptidoglycan-based cell wall"/>
    <property type="evidence" value="ECO:0007669"/>
    <property type="project" value="InterPro"/>
</dbReference>
<evidence type="ECO:0000256" key="5">
    <source>
        <dbReference type="ARBA" id="ARBA00022692"/>
    </source>
</evidence>
<evidence type="ECO:0000259" key="12">
    <source>
        <dbReference type="Pfam" id="PF00912"/>
    </source>
</evidence>
<evidence type="ECO:0000256" key="1">
    <source>
        <dbReference type="ARBA" id="ARBA00022475"/>
    </source>
</evidence>
<keyword evidence="8 11" id="KW-1133">Transmembrane helix</keyword>
<evidence type="ECO:0000256" key="11">
    <source>
        <dbReference type="HAMAP-Rule" id="MF_00766"/>
    </source>
</evidence>
<evidence type="ECO:0000256" key="10">
    <source>
        <dbReference type="ARBA" id="ARBA00023316"/>
    </source>
</evidence>
<evidence type="ECO:0000256" key="2">
    <source>
        <dbReference type="ARBA" id="ARBA00022519"/>
    </source>
</evidence>
<evidence type="ECO:0000256" key="6">
    <source>
        <dbReference type="ARBA" id="ARBA00022960"/>
    </source>
</evidence>
<dbReference type="PANTHER" id="PTHR30400">
    <property type="entry name" value="MONOFUNCTIONAL BIOSYNTHETIC PEPTIDOGLYCAN TRANSGLYCOSYLASE"/>
    <property type="match status" value="1"/>
</dbReference>
<dbReference type="HAMAP" id="MF_00766">
    <property type="entry name" value="PGT_MtgA"/>
    <property type="match status" value="1"/>
</dbReference>
<dbReference type="AlphaFoldDB" id="A0AA41ZEW1"/>
<sequence>MSGIKVAIALVVKWCVRLLLGFMALSIAAVILFRFVPLPLSMVMAERQVSAWISHEPFDLQYEWTPYNELSANAKLAVIASEDQRFPFHHGFDTRQIRKSIDAWLSGDPLRGASTISQQTARNVFLWTERSWLRKGLEVWFTALIEVVWPKERILEVYLNVAEWDTGVFGLEAASRHYFGQSAARLTVVQASRLAAVLPAPRDWSPVSPSARVQGRARWIRQQMNQLGGTLYLERLDE</sequence>
<dbReference type="GO" id="GO:0008360">
    <property type="term" value="P:regulation of cell shape"/>
    <property type="evidence" value="ECO:0007669"/>
    <property type="project" value="UniProtKB-KW"/>
</dbReference>
<keyword evidence="10 11" id="KW-0961">Cell wall biogenesis/degradation</keyword>
<dbReference type="Pfam" id="PF00912">
    <property type="entry name" value="Transgly"/>
    <property type="match status" value="1"/>
</dbReference>
<gene>
    <name evidence="11 13" type="primary">mtgA</name>
    <name evidence="13" type="ORF">OQ287_01385</name>
</gene>
<reference evidence="13" key="1">
    <citation type="submission" date="2022-11" db="EMBL/GenBank/DDBJ databases">
        <title>Larsenimonas rhizosphaerae sp. nov., isolated from a tidal mudflat.</title>
        <authorList>
            <person name="Lee S.D."/>
            <person name="Kim I.S."/>
        </authorList>
    </citation>
    <scope>NUCLEOTIDE SEQUENCE</scope>
    <source>
        <strain evidence="13">GH2-1</strain>
    </source>
</reference>
<comment type="subcellular location">
    <subcellularLocation>
        <location evidence="11">Cell inner membrane</location>
        <topology evidence="11">Single-pass membrane protein</topology>
    </subcellularLocation>
</comment>
<evidence type="ECO:0000313" key="14">
    <source>
        <dbReference type="Proteomes" id="UP001165678"/>
    </source>
</evidence>
<comment type="caution">
    <text evidence="13">The sequence shown here is derived from an EMBL/GenBank/DDBJ whole genome shotgun (WGS) entry which is preliminary data.</text>
</comment>
<comment type="pathway">
    <text evidence="11">Cell wall biogenesis; peptidoglycan biosynthesis.</text>
</comment>
<evidence type="ECO:0000256" key="8">
    <source>
        <dbReference type="ARBA" id="ARBA00022989"/>
    </source>
</evidence>
<evidence type="ECO:0000256" key="9">
    <source>
        <dbReference type="ARBA" id="ARBA00023136"/>
    </source>
</evidence>
<dbReference type="RefSeq" id="WP_265895317.1">
    <property type="nucleotide sequence ID" value="NZ_JAPIVE010000001.1"/>
</dbReference>
<dbReference type="Proteomes" id="UP001165678">
    <property type="component" value="Unassembled WGS sequence"/>
</dbReference>
<keyword evidence="6 11" id="KW-0133">Cell shape</keyword>
<keyword evidence="5 11" id="KW-0812">Transmembrane</keyword>
<keyword evidence="14" id="KW-1185">Reference proteome</keyword>
<evidence type="ECO:0000256" key="3">
    <source>
        <dbReference type="ARBA" id="ARBA00022676"/>
    </source>
</evidence>
<name>A0AA41ZEW1_9GAMM</name>
<keyword evidence="9 11" id="KW-0472">Membrane</keyword>